<proteinExistence type="predicted"/>
<dbReference type="Proteomes" id="UP000076722">
    <property type="component" value="Unassembled WGS sequence"/>
</dbReference>
<accession>A0A164MFA1</accession>
<name>A0A164MFA1_9AGAM</name>
<evidence type="ECO:0000313" key="3">
    <source>
        <dbReference type="Proteomes" id="UP000076722"/>
    </source>
</evidence>
<feature type="region of interest" description="Disordered" evidence="1">
    <location>
        <begin position="25"/>
        <end position="45"/>
    </location>
</feature>
<dbReference type="EMBL" id="KV419476">
    <property type="protein sequence ID" value="KZS86657.1"/>
    <property type="molecule type" value="Genomic_DNA"/>
</dbReference>
<sequence>MPTSQNSFSDAAFRELVSLLNRAVGAPATAPPPPPPPAPAADPVGYVPPEIWRTLTEHQRNGIIRTRPRPAHHVAPYGNRPNRRGTRNRAHAAAANHAVAEPAPAAPAAPPAPVAAPLDAAIANIVNDMFFNANDTVAAAGNEDVVLPDIDDEIASAYFEDV</sequence>
<dbReference type="AlphaFoldDB" id="A0A164MFA1"/>
<evidence type="ECO:0000313" key="2">
    <source>
        <dbReference type="EMBL" id="KZS86657.1"/>
    </source>
</evidence>
<organism evidence="2 3">
    <name type="scientific">Sistotremastrum niveocremeum HHB9708</name>
    <dbReference type="NCBI Taxonomy" id="1314777"/>
    <lineage>
        <taxon>Eukaryota</taxon>
        <taxon>Fungi</taxon>
        <taxon>Dikarya</taxon>
        <taxon>Basidiomycota</taxon>
        <taxon>Agaricomycotina</taxon>
        <taxon>Agaricomycetes</taxon>
        <taxon>Sistotremastrales</taxon>
        <taxon>Sistotremastraceae</taxon>
        <taxon>Sertulicium</taxon>
        <taxon>Sertulicium niveocremeum</taxon>
    </lineage>
</organism>
<feature type="compositionally biased region" description="Basic residues" evidence="1">
    <location>
        <begin position="81"/>
        <end position="90"/>
    </location>
</feature>
<feature type="region of interest" description="Disordered" evidence="1">
    <location>
        <begin position="62"/>
        <end position="95"/>
    </location>
</feature>
<feature type="compositionally biased region" description="Pro residues" evidence="1">
    <location>
        <begin position="29"/>
        <end position="40"/>
    </location>
</feature>
<gene>
    <name evidence="2" type="ORF">SISNIDRAFT_491759</name>
</gene>
<protein>
    <submittedName>
        <fullName evidence="2">Uncharacterized protein</fullName>
    </submittedName>
</protein>
<reference evidence="2 3" key="1">
    <citation type="journal article" date="2016" name="Mol. Biol. Evol.">
        <title>Comparative Genomics of Early-Diverging Mushroom-Forming Fungi Provides Insights into the Origins of Lignocellulose Decay Capabilities.</title>
        <authorList>
            <person name="Nagy L.G."/>
            <person name="Riley R."/>
            <person name="Tritt A."/>
            <person name="Adam C."/>
            <person name="Daum C."/>
            <person name="Floudas D."/>
            <person name="Sun H."/>
            <person name="Yadav J.S."/>
            <person name="Pangilinan J."/>
            <person name="Larsson K.H."/>
            <person name="Matsuura K."/>
            <person name="Barry K."/>
            <person name="Labutti K."/>
            <person name="Kuo R."/>
            <person name="Ohm R.A."/>
            <person name="Bhattacharya S.S."/>
            <person name="Shirouzu T."/>
            <person name="Yoshinaga Y."/>
            <person name="Martin F.M."/>
            <person name="Grigoriev I.V."/>
            <person name="Hibbett D.S."/>
        </authorList>
    </citation>
    <scope>NUCLEOTIDE SEQUENCE [LARGE SCALE GENOMIC DNA]</scope>
    <source>
        <strain evidence="2 3">HHB9708</strain>
    </source>
</reference>
<keyword evidence="3" id="KW-1185">Reference proteome</keyword>
<evidence type="ECO:0000256" key="1">
    <source>
        <dbReference type="SAM" id="MobiDB-lite"/>
    </source>
</evidence>